<dbReference type="InterPro" id="IPR009056">
    <property type="entry name" value="Cyt_c-like_dom"/>
</dbReference>
<feature type="domain" description="Cytochrome c" evidence="9">
    <location>
        <begin position="87"/>
        <end position="184"/>
    </location>
</feature>
<proteinExistence type="predicted"/>
<gene>
    <name evidence="10" type="ORF">AAEO60_13025</name>
</gene>
<dbReference type="PROSITE" id="PS51007">
    <property type="entry name" value="CYTC"/>
    <property type="match status" value="1"/>
</dbReference>
<feature type="signal peptide" evidence="8">
    <location>
        <begin position="1"/>
        <end position="21"/>
    </location>
</feature>
<dbReference type="Pfam" id="PF00034">
    <property type="entry name" value="Cytochrom_C"/>
    <property type="match status" value="1"/>
</dbReference>
<dbReference type="Proteomes" id="UP001497045">
    <property type="component" value="Unassembled WGS sequence"/>
</dbReference>
<dbReference type="Gene3D" id="1.10.760.10">
    <property type="entry name" value="Cytochrome c-like domain"/>
    <property type="match status" value="1"/>
</dbReference>
<keyword evidence="11" id="KW-1185">Reference proteome</keyword>
<accession>A0ABU9IHI8</accession>
<evidence type="ECO:0000256" key="7">
    <source>
        <dbReference type="SAM" id="MobiDB-lite"/>
    </source>
</evidence>
<evidence type="ECO:0000256" key="5">
    <source>
        <dbReference type="ARBA" id="ARBA00023004"/>
    </source>
</evidence>
<organism evidence="10 11">
    <name type="scientific">Aurantiacibacter gilvus</name>
    <dbReference type="NCBI Taxonomy" id="3139141"/>
    <lineage>
        <taxon>Bacteria</taxon>
        <taxon>Pseudomonadati</taxon>
        <taxon>Pseudomonadota</taxon>
        <taxon>Alphaproteobacteria</taxon>
        <taxon>Sphingomonadales</taxon>
        <taxon>Erythrobacteraceae</taxon>
        <taxon>Aurantiacibacter</taxon>
    </lineage>
</organism>
<keyword evidence="1" id="KW-0813">Transport</keyword>
<keyword evidence="2 6" id="KW-0349">Heme</keyword>
<evidence type="ECO:0000256" key="1">
    <source>
        <dbReference type="ARBA" id="ARBA00022448"/>
    </source>
</evidence>
<dbReference type="EMBL" id="JBBYHV010000002">
    <property type="protein sequence ID" value="MEL1251592.1"/>
    <property type="molecule type" value="Genomic_DNA"/>
</dbReference>
<dbReference type="PRINTS" id="PR00604">
    <property type="entry name" value="CYTCHRMECIAB"/>
</dbReference>
<evidence type="ECO:0000256" key="2">
    <source>
        <dbReference type="ARBA" id="ARBA00022617"/>
    </source>
</evidence>
<reference evidence="10 11" key="1">
    <citation type="submission" date="2024-04" db="EMBL/GenBank/DDBJ databases">
        <title>Aurantiacibacter sp. DGU6 16S ribosomal RNA gene Genome sequencing and assembly.</title>
        <authorList>
            <person name="Park S."/>
        </authorList>
    </citation>
    <scope>NUCLEOTIDE SEQUENCE [LARGE SCALE GENOMIC DNA]</scope>
    <source>
        <strain evidence="10 11">DGU6</strain>
    </source>
</reference>
<dbReference type="InterPro" id="IPR036909">
    <property type="entry name" value="Cyt_c-like_dom_sf"/>
</dbReference>
<keyword evidence="4" id="KW-0249">Electron transport</keyword>
<dbReference type="RefSeq" id="WP_341674141.1">
    <property type="nucleotide sequence ID" value="NZ_JBBYHV010000002.1"/>
</dbReference>
<feature type="compositionally biased region" description="Low complexity" evidence="7">
    <location>
        <begin position="71"/>
        <end position="86"/>
    </location>
</feature>
<evidence type="ECO:0000259" key="9">
    <source>
        <dbReference type="PROSITE" id="PS51007"/>
    </source>
</evidence>
<evidence type="ECO:0000256" key="3">
    <source>
        <dbReference type="ARBA" id="ARBA00022723"/>
    </source>
</evidence>
<evidence type="ECO:0000256" key="6">
    <source>
        <dbReference type="PROSITE-ProRule" id="PRU00433"/>
    </source>
</evidence>
<dbReference type="PROSITE" id="PS51257">
    <property type="entry name" value="PROKAR_LIPOPROTEIN"/>
    <property type="match status" value="1"/>
</dbReference>
<feature type="region of interest" description="Disordered" evidence="7">
    <location>
        <begin position="64"/>
        <end position="86"/>
    </location>
</feature>
<protein>
    <submittedName>
        <fullName evidence="10">C-type cytochrome</fullName>
    </submittedName>
</protein>
<feature type="chain" id="PRO_5047535887" evidence="8">
    <location>
        <begin position="22"/>
        <end position="184"/>
    </location>
</feature>
<sequence>MRITLALATSTALALALTACGAPTDEELEEDVASVDAEQLADSREIHEAVEEGDEEEALEILDEEEEEAGPVPAASATPSAAATVAAAPATPPASFTTCGVCHSVEPGQNGVGPTLAGVVGRRAGAVAGANYSPAMQGANITWTEANLRRYLADPNAVVPGGLMPAPGLDQAEITAVVNYLKTL</sequence>
<dbReference type="PANTHER" id="PTHR11961">
    <property type="entry name" value="CYTOCHROME C"/>
    <property type="match status" value="1"/>
</dbReference>
<dbReference type="InterPro" id="IPR002327">
    <property type="entry name" value="Cyt_c_1A/1B"/>
</dbReference>
<keyword evidence="5 6" id="KW-0408">Iron</keyword>
<keyword evidence="8" id="KW-0732">Signal</keyword>
<evidence type="ECO:0000313" key="10">
    <source>
        <dbReference type="EMBL" id="MEL1251592.1"/>
    </source>
</evidence>
<evidence type="ECO:0000256" key="8">
    <source>
        <dbReference type="SAM" id="SignalP"/>
    </source>
</evidence>
<keyword evidence="3 6" id="KW-0479">Metal-binding</keyword>
<evidence type="ECO:0000313" key="11">
    <source>
        <dbReference type="Proteomes" id="UP001497045"/>
    </source>
</evidence>
<comment type="caution">
    <text evidence="10">The sequence shown here is derived from an EMBL/GenBank/DDBJ whole genome shotgun (WGS) entry which is preliminary data.</text>
</comment>
<name>A0ABU9IHI8_9SPHN</name>
<dbReference type="SUPFAM" id="SSF46626">
    <property type="entry name" value="Cytochrome c"/>
    <property type="match status" value="1"/>
</dbReference>
<evidence type="ECO:0000256" key="4">
    <source>
        <dbReference type="ARBA" id="ARBA00022982"/>
    </source>
</evidence>